<feature type="compositionally biased region" description="Low complexity" evidence="1">
    <location>
        <begin position="259"/>
        <end position="276"/>
    </location>
</feature>
<feature type="compositionally biased region" description="Low complexity" evidence="1">
    <location>
        <begin position="38"/>
        <end position="50"/>
    </location>
</feature>
<evidence type="ECO:0000313" key="2">
    <source>
        <dbReference type="Ensembl" id="ENSOCUP00000025280.2"/>
    </source>
</evidence>
<evidence type="ECO:0000256" key="1">
    <source>
        <dbReference type="SAM" id="MobiDB-lite"/>
    </source>
</evidence>
<accession>G1U779</accession>
<reference evidence="2" key="2">
    <citation type="submission" date="2025-08" db="UniProtKB">
        <authorList>
            <consortium name="Ensembl"/>
        </authorList>
    </citation>
    <scope>IDENTIFICATION</scope>
    <source>
        <strain evidence="2">Thorbecke</strain>
    </source>
</reference>
<feature type="compositionally biased region" description="Low complexity" evidence="1">
    <location>
        <begin position="164"/>
        <end position="173"/>
    </location>
</feature>
<dbReference type="InParanoid" id="G1U779"/>
<feature type="compositionally biased region" description="Polar residues" evidence="1">
    <location>
        <begin position="25"/>
        <end position="37"/>
    </location>
</feature>
<feature type="compositionally biased region" description="Basic and acidic residues" evidence="1">
    <location>
        <begin position="461"/>
        <end position="471"/>
    </location>
</feature>
<feature type="compositionally biased region" description="Low complexity" evidence="1">
    <location>
        <begin position="211"/>
        <end position="233"/>
    </location>
</feature>
<dbReference type="Proteomes" id="UP000001811">
    <property type="component" value="Unplaced"/>
</dbReference>
<keyword evidence="3" id="KW-1185">Reference proteome</keyword>
<proteinExistence type="predicted"/>
<organism evidence="2 3">
    <name type="scientific">Oryctolagus cuniculus</name>
    <name type="common">Rabbit</name>
    <dbReference type="NCBI Taxonomy" id="9986"/>
    <lineage>
        <taxon>Eukaryota</taxon>
        <taxon>Metazoa</taxon>
        <taxon>Chordata</taxon>
        <taxon>Craniata</taxon>
        <taxon>Vertebrata</taxon>
        <taxon>Euteleostomi</taxon>
        <taxon>Mammalia</taxon>
        <taxon>Eutheria</taxon>
        <taxon>Euarchontoglires</taxon>
        <taxon>Glires</taxon>
        <taxon>Lagomorpha</taxon>
        <taxon>Leporidae</taxon>
        <taxon>Oryctolagus</taxon>
    </lineage>
</organism>
<evidence type="ECO:0000313" key="3">
    <source>
        <dbReference type="Proteomes" id="UP000001811"/>
    </source>
</evidence>
<dbReference type="PANTHER" id="PTHR22045">
    <property type="entry name" value="PROLINE AND SERINE-RICH PROTEIN 3"/>
    <property type="match status" value="1"/>
</dbReference>
<feature type="region of interest" description="Disordered" evidence="1">
    <location>
        <begin position="437"/>
        <end position="471"/>
    </location>
</feature>
<reference evidence="2 3" key="1">
    <citation type="journal article" date="2011" name="Nature">
        <title>A high-resolution map of human evolutionary constraint using 29 mammals.</title>
        <authorList>
            <person name="Lindblad-Toh K."/>
            <person name="Garber M."/>
            <person name="Zuk O."/>
            <person name="Lin M.F."/>
            <person name="Parker B.J."/>
            <person name="Washietl S."/>
            <person name="Kheradpour P."/>
            <person name="Ernst J."/>
            <person name="Jordan G."/>
            <person name="Mauceli E."/>
            <person name="Ward L.D."/>
            <person name="Lowe C.B."/>
            <person name="Holloway A.K."/>
            <person name="Clamp M."/>
            <person name="Gnerre S."/>
            <person name="Alfoldi J."/>
            <person name="Beal K."/>
            <person name="Chang J."/>
            <person name="Clawson H."/>
            <person name="Cuff J."/>
            <person name="Di Palma F."/>
            <person name="Fitzgerald S."/>
            <person name="Flicek P."/>
            <person name="Guttman M."/>
            <person name="Hubisz M.J."/>
            <person name="Jaffe D.B."/>
            <person name="Jungreis I."/>
            <person name="Kent W.J."/>
            <person name="Kostka D."/>
            <person name="Lara M."/>
            <person name="Martins A.L."/>
            <person name="Massingham T."/>
            <person name="Moltke I."/>
            <person name="Raney B.J."/>
            <person name="Rasmussen M.D."/>
            <person name="Robinson J."/>
            <person name="Stark A."/>
            <person name="Vilella A.J."/>
            <person name="Wen J."/>
            <person name="Xie X."/>
            <person name="Zody M.C."/>
            <person name="Baldwin J."/>
            <person name="Bloom T."/>
            <person name="Chin C.W."/>
            <person name="Heiman D."/>
            <person name="Nicol R."/>
            <person name="Nusbaum C."/>
            <person name="Young S."/>
            <person name="Wilkinson J."/>
            <person name="Worley K.C."/>
            <person name="Kovar C.L."/>
            <person name="Muzny D.M."/>
            <person name="Gibbs R.A."/>
            <person name="Cree A."/>
            <person name="Dihn H.H."/>
            <person name="Fowler G."/>
            <person name="Jhangiani S."/>
            <person name="Joshi V."/>
            <person name="Lee S."/>
            <person name="Lewis L.R."/>
            <person name="Nazareth L.V."/>
            <person name="Okwuonu G."/>
            <person name="Santibanez J."/>
            <person name="Warren W.C."/>
            <person name="Mardis E.R."/>
            <person name="Weinstock G.M."/>
            <person name="Wilson R.K."/>
            <person name="Delehaunty K."/>
            <person name="Dooling D."/>
            <person name="Fronik C."/>
            <person name="Fulton L."/>
            <person name="Fulton B."/>
            <person name="Graves T."/>
            <person name="Minx P."/>
            <person name="Sodergren E."/>
            <person name="Birney E."/>
            <person name="Margulies E.H."/>
            <person name="Herrero J."/>
            <person name="Green E.D."/>
            <person name="Haussler D."/>
            <person name="Siepel A."/>
            <person name="Goldman N."/>
            <person name="Pollard K.S."/>
            <person name="Pedersen J.S."/>
            <person name="Lander E.S."/>
            <person name="Kellis M."/>
        </authorList>
    </citation>
    <scope>NUCLEOTIDE SEQUENCE [LARGE SCALE GENOMIC DNA]</scope>
    <source>
        <strain evidence="3">Thorbecke</strain>
    </source>
</reference>
<reference evidence="2" key="3">
    <citation type="submission" date="2025-09" db="UniProtKB">
        <authorList>
            <consortium name="Ensembl"/>
        </authorList>
    </citation>
    <scope>IDENTIFICATION</scope>
    <source>
        <strain evidence="2">Thorbecke</strain>
    </source>
</reference>
<feature type="compositionally biased region" description="Low complexity" evidence="1">
    <location>
        <begin position="67"/>
        <end position="84"/>
    </location>
</feature>
<dbReference type="Ensembl" id="ENSOCUT00000023542.2">
    <property type="protein sequence ID" value="ENSOCUP00000025280.2"/>
    <property type="gene ID" value="ENSOCUG00000026833.2"/>
</dbReference>
<feature type="region of interest" description="Disordered" evidence="1">
    <location>
        <begin position="205"/>
        <end position="382"/>
    </location>
</feature>
<feature type="compositionally biased region" description="Low complexity" evidence="1">
    <location>
        <begin position="367"/>
        <end position="379"/>
    </location>
</feature>
<protein>
    <submittedName>
        <fullName evidence="2">Proline and serine rich 3</fullName>
    </submittedName>
</protein>
<dbReference type="Bgee" id="ENSOCUG00000026833">
    <property type="expression patterns" value="Expressed in blood and 17 other cell types or tissues"/>
</dbReference>
<dbReference type="AlphaFoldDB" id="G1U779"/>
<dbReference type="PANTHER" id="PTHR22045:SF6">
    <property type="entry name" value="PROLINE AND SERINE-RICH PROTEIN 3"/>
    <property type="match status" value="1"/>
</dbReference>
<dbReference type="HOGENOM" id="CLU_022718_0_0_1"/>
<feature type="region of interest" description="Disordered" evidence="1">
    <location>
        <begin position="1"/>
        <end position="173"/>
    </location>
</feature>
<dbReference type="STRING" id="9986.ENSOCUP00000025280"/>
<sequence>MDRSLPALSIQDRAPGGASPGRSRYWSSGGWTWCSKTLSPSRSQRSRLPQAPKAAATGPTSPEPSEESWPSSSGTPSPPATTEGHTGASPSPPLIDSGDSVVAKYINRFRQAQPTSREERQPAGATHADFWWLQPEPPVPSSELAAAGTNKPEERPNPAVPTPAMAASASRAVAPLQEMKQSLNTWNSSLLDLETLSLQRRATKLLRRSKASTSSSSFSPSDASSASFPVSSDGLSAFSMTFTPESGEGSAPREPAAPAPAQAATPAPAPTSSQAPLRPEDDILYQWRQRRKLEQARGGHGDGPWVLPQTVCELAVPKAKAGSAPCKGKTTPGTDVGRLPPEAPPPAAAEPSALTKAAPSEFKVDSPEAVATRSPAAARARPEDVLCQAAQLLQAADDSDGSEFQDDPVLQVLRAQRAMLRQQKRKVDAQLSLLLDSAEDAGSWSPPARSPPRSPRRRLRREGASLEARRL</sequence>
<name>G1U779_RABIT</name>
<dbReference type="InterPro" id="IPR037646">
    <property type="entry name" value="PROSER3"/>
</dbReference>
<dbReference type="GeneTree" id="ENSGT00390000001986"/>